<keyword evidence="4" id="KW-1185">Reference proteome</keyword>
<dbReference type="InterPro" id="IPR036582">
    <property type="entry name" value="Mao_N_sf"/>
</dbReference>
<evidence type="ECO:0000313" key="3">
    <source>
        <dbReference type="EMBL" id="QGG47233.1"/>
    </source>
</evidence>
<keyword evidence="1" id="KW-0732">Signal</keyword>
<dbReference type="Proteomes" id="UP000366051">
    <property type="component" value="Chromosome"/>
</dbReference>
<gene>
    <name evidence="3" type="ORF">FTV88_1081</name>
</gene>
<dbReference type="RefSeq" id="WP_243137332.1">
    <property type="nucleotide sequence ID" value="NZ_CP045875.1"/>
</dbReference>
<feature type="domain" description="Copper amine oxidase-like N-terminal" evidence="2">
    <location>
        <begin position="32"/>
        <end position="134"/>
    </location>
</feature>
<evidence type="ECO:0000256" key="1">
    <source>
        <dbReference type="SAM" id="SignalP"/>
    </source>
</evidence>
<name>A0A5Q2N0F8_9FIRM</name>
<evidence type="ECO:0000259" key="2">
    <source>
        <dbReference type="Pfam" id="PF07833"/>
    </source>
</evidence>
<proteinExistence type="predicted"/>
<sequence>MKQKKYIVLALLLFFSIMVVTSAIAAPPTVFINEVPLLSESPAVIENNRTLVPMRAIFEALGQTVTWNAEERSVTSGHIWLQIDNREARVGDKIIELDVAATIINDRTYVPLRFIAESLDKKVAWDGEQRRVDINCKPLEDSLIEFDLEKVFYEEGILKAEGIFYNRGNDTITKVNYIDIKIYMANKDGEQAVVADHRFENIPVQLKPGENVAYVFIFAGVPEYKDATSWGFDAYDLDYESTK</sequence>
<dbReference type="EMBL" id="CP045875">
    <property type="protein sequence ID" value="QGG47233.1"/>
    <property type="molecule type" value="Genomic_DNA"/>
</dbReference>
<feature type="signal peptide" evidence="1">
    <location>
        <begin position="1"/>
        <end position="25"/>
    </location>
</feature>
<accession>A0A5Q2N0F8</accession>
<reference evidence="4" key="1">
    <citation type="submission" date="2019-11" db="EMBL/GenBank/DDBJ databases">
        <title>Genome sequence of Heliorestis convoluta strain HH, an alkaliphilic and minimalistic phototrophic bacterium from a soda lake in Egypt.</title>
        <authorList>
            <person name="Dewey E.D."/>
            <person name="Stokes L.M."/>
            <person name="Burchell B.M."/>
            <person name="Shaffer K.N."/>
            <person name="Huntington A.M."/>
            <person name="Baker J.M."/>
            <person name="Nadendla S."/>
            <person name="Giglio M.G."/>
            <person name="Touchman J.W."/>
            <person name="Blankenship R.E."/>
            <person name="Madigan M.T."/>
            <person name="Sattley W.M."/>
        </authorList>
    </citation>
    <scope>NUCLEOTIDE SEQUENCE [LARGE SCALE GENOMIC DNA]</scope>
    <source>
        <strain evidence="4">HH</strain>
    </source>
</reference>
<dbReference type="Pfam" id="PF07833">
    <property type="entry name" value="Cu_amine_oxidN1"/>
    <property type="match status" value="1"/>
</dbReference>
<protein>
    <submittedName>
        <fullName evidence="3">Copper amine oxidase-like domain-containing protein</fullName>
    </submittedName>
</protein>
<dbReference type="InterPro" id="IPR012854">
    <property type="entry name" value="Cu_amine_oxidase-like_N"/>
</dbReference>
<feature type="chain" id="PRO_5024438510" evidence="1">
    <location>
        <begin position="26"/>
        <end position="243"/>
    </location>
</feature>
<organism evidence="3 4">
    <name type="scientific">Heliorestis convoluta</name>
    <dbReference type="NCBI Taxonomy" id="356322"/>
    <lineage>
        <taxon>Bacteria</taxon>
        <taxon>Bacillati</taxon>
        <taxon>Bacillota</taxon>
        <taxon>Clostridia</taxon>
        <taxon>Eubacteriales</taxon>
        <taxon>Heliobacteriaceae</taxon>
        <taxon>Heliorestis</taxon>
    </lineage>
</organism>
<dbReference type="SUPFAM" id="SSF55383">
    <property type="entry name" value="Copper amine oxidase, domain N"/>
    <property type="match status" value="1"/>
</dbReference>
<dbReference type="AlphaFoldDB" id="A0A5Q2N0F8"/>
<dbReference type="KEGG" id="hcv:FTV88_1081"/>
<dbReference type="Gene3D" id="3.30.457.10">
    <property type="entry name" value="Copper amine oxidase-like, N-terminal domain"/>
    <property type="match status" value="1"/>
</dbReference>
<evidence type="ECO:0000313" key="4">
    <source>
        <dbReference type="Proteomes" id="UP000366051"/>
    </source>
</evidence>